<dbReference type="EMBL" id="BOOP01000021">
    <property type="protein sequence ID" value="GII39655.1"/>
    <property type="molecule type" value="Genomic_DNA"/>
</dbReference>
<dbReference type="Proteomes" id="UP000622547">
    <property type="component" value="Unassembled WGS sequence"/>
</dbReference>
<proteinExistence type="predicted"/>
<keyword evidence="2" id="KW-1185">Reference proteome</keyword>
<sequence length="46" mass="5020">MTSIPEDARMLDTALGTGKTVALPRGRLAYTERGSSVMDANDHRWA</sequence>
<organism evidence="1 2">
    <name type="scientific">Planotetraspora phitsanulokensis</name>
    <dbReference type="NCBI Taxonomy" id="575192"/>
    <lineage>
        <taxon>Bacteria</taxon>
        <taxon>Bacillati</taxon>
        <taxon>Actinomycetota</taxon>
        <taxon>Actinomycetes</taxon>
        <taxon>Streptosporangiales</taxon>
        <taxon>Streptosporangiaceae</taxon>
        <taxon>Planotetraspora</taxon>
    </lineage>
</organism>
<protein>
    <submittedName>
        <fullName evidence="1">Uncharacterized protein</fullName>
    </submittedName>
</protein>
<dbReference type="AlphaFoldDB" id="A0A8J3U7G2"/>
<name>A0A8J3U7G2_9ACTN</name>
<gene>
    <name evidence="1" type="ORF">Pph01_46580</name>
</gene>
<evidence type="ECO:0000313" key="2">
    <source>
        <dbReference type="Proteomes" id="UP000622547"/>
    </source>
</evidence>
<comment type="caution">
    <text evidence="1">The sequence shown here is derived from an EMBL/GenBank/DDBJ whole genome shotgun (WGS) entry which is preliminary data.</text>
</comment>
<accession>A0A8J3U7G2</accession>
<evidence type="ECO:0000313" key="1">
    <source>
        <dbReference type="EMBL" id="GII39655.1"/>
    </source>
</evidence>
<reference evidence="1 2" key="1">
    <citation type="submission" date="2021-01" db="EMBL/GenBank/DDBJ databases">
        <title>Whole genome shotgun sequence of Planotetraspora phitsanulokensis NBRC 104273.</title>
        <authorList>
            <person name="Komaki H."/>
            <person name="Tamura T."/>
        </authorList>
    </citation>
    <scope>NUCLEOTIDE SEQUENCE [LARGE SCALE GENOMIC DNA]</scope>
    <source>
        <strain evidence="1 2">NBRC 104273</strain>
    </source>
</reference>